<evidence type="ECO:0000256" key="3">
    <source>
        <dbReference type="ARBA" id="ARBA00010951"/>
    </source>
</evidence>
<feature type="binding site" evidence="14">
    <location>
        <position position="190"/>
    </location>
    <ligand>
        <name>Zn(2+)</name>
        <dbReference type="ChEBI" id="CHEBI:29105"/>
    </ligand>
</feature>
<feature type="domain" description="Galactose-1-phosphate uridyl transferase N-terminal" evidence="16">
    <location>
        <begin position="49"/>
        <end position="201"/>
    </location>
</feature>
<evidence type="ECO:0000256" key="8">
    <source>
        <dbReference type="ARBA" id="ARBA00022723"/>
    </source>
</evidence>
<keyword evidence="7 15" id="KW-0548">Nucleotidyltransferase</keyword>
<comment type="cofactor">
    <cofactor evidence="14">
        <name>Zn(2+)</name>
        <dbReference type="ChEBI" id="CHEBI:29105"/>
    </cofactor>
    <text evidence="14">Binds 1 zinc ion per subunit.</text>
</comment>
<keyword evidence="19" id="KW-1185">Reference proteome</keyword>
<evidence type="ECO:0000256" key="12">
    <source>
        <dbReference type="NCBIfam" id="TIGR00209"/>
    </source>
</evidence>
<evidence type="ECO:0000256" key="2">
    <source>
        <dbReference type="ARBA" id="ARBA00004947"/>
    </source>
</evidence>
<sequence>MSTLTSVHRSTTSLADGRELHYFDAVADSGRASFADGRTLPPRPPVGEMRYDALRDEWVAVAAHRQTRTFLPPASECPLCPSTASRSTEIPAPDYEVAVFENLFPSFSGPAGTTLDAAGPSPRRPAAGRCEVVCFTPDHGSSFASLEPRQVRVVMEAWADRTAALSELDGVEQVFCFENRGEEIGVTLHHPHGQIYGYPFVTPTTRRMLASAETHLLRTGRNLFADVLAAESAGERVVAANEHWTAFVPVAARWPFEVHLYPHSHVPDLPALSDMEREAFGPVYLEVLRRLDAVFGVPMPYISAWHQAPVRTGRDLSYAHLQLHSARRAPNKLKFLAGSESAMGAFVNDITPEQAARMLREAVL</sequence>
<protein>
    <recommendedName>
        <fullName evidence="5 12">Galactose-1-phosphate uridylyltransferase</fullName>
        <ecNumber evidence="4 12">2.7.7.12</ecNumber>
    </recommendedName>
</protein>
<dbReference type="Gene3D" id="3.30.428.10">
    <property type="entry name" value="HIT-like"/>
    <property type="match status" value="2"/>
</dbReference>
<dbReference type="GO" id="GO:0008108">
    <property type="term" value="F:UDP-glucose:hexose-1-phosphate uridylyltransferase activity"/>
    <property type="evidence" value="ECO:0007669"/>
    <property type="project" value="UniProtKB-UniRule"/>
</dbReference>
<feature type="binding site" evidence="14">
    <location>
        <position position="80"/>
    </location>
    <ligand>
        <name>Zn(2+)</name>
        <dbReference type="ChEBI" id="CHEBI:29105"/>
    </ligand>
</feature>
<evidence type="ECO:0000256" key="4">
    <source>
        <dbReference type="ARBA" id="ARBA00012384"/>
    </source>
</evidence>
<feature type="active site" description="Tele-UMP-histidine intermediate" evidence="13">
    <location>
        <position position="192"/>
    </location>
</feature>
<keyword evidence="10 15" id="KW-0299">Galactose metabolism</keyword>
<keyword evidence="11 15" id="KW-0119">Carbohydrate metabolism</keyword>
<evidence type="ECO:0000256" key="6">
    <source>
        <dbReference type="ARBA" id="ARBA00022679"/>
    </source>
</evidence>
<dbReference type="GO" id="GO:0033499">
    <property type="term" value="P:galactose catabolic process via UDP-galactose, Leloir pathway"/>
    <property type="evidence" value="ECO:0007669"/>
    <property type="project" value="TreeGrafter"/>
</dbReference>
<dbReference type="PIRSF" id="PIRSF000808">
    <property type="entry name" value="GalT"/>
    <property type="match status" value="1"/>
</dbReference>
<dbReference type="EC" id="2.7.7.12" evidence="4 12"/>
<name>A0A841FC40_9ACTN</name>
<evidence type="ECO:0000256" key="7">
    <source>
        <dbReference type="ARBA" id="ARBA00022695"/>
    </source>
</evidence>
<feature type="binding site" evidence="14">
    <location>
        <position position="139"/>
    </location>
    <ligand>
        <name>Zn(2+)</name>
        <dbReference type="ChEBI" id="CHEBI:29105"/>
    </ligand>
</feature>
<feature type="binding site" evidence="14">
    <location>
        <position position="77"/>
    </location>
    <ligand>
        <name>Zn(2+)</name>
        <dbReference type="ChEBI" id="CHEBI:29105"/>
    </ligand>
</feature>
<feature type="domain" description="Galactose-1-phosphate uridyl transferase C-terminal" evidence="17">
    <location>
        <begin position="218"/>
        <end position="361"/>
    </location>
</feature>
<keyword evidence="9 14" id="KW-0862">Zinc</keyword>
<keyword evidence="8 14" id="KW-0479">Metal-binding</keyword>
<dbReference type="GO" id="GO:0005737">
    <property type="term" value="C:cytoplasm"/>
    <property type="evidence" value="ECO:0007669"/>
    <property type="project" value="TreeGrafter"/>
</dbReference>
<evidence type="ECO:0000256" key="1">
    <source>
        <dbReference type="ARBA" id="ARBA00001107"/>
    </source>
</evidence>
<evidence type="ECO:0000256" key="13">
    <source>
        <dbReference type="PIRSR" id="PIRSR000808-1"/>
    </source>
</evidence>
<dbReference type="Pfam" id="PF01087">
    <property type="entry name" value="GalP_UDP_transf"/>
    <property type="match status" value="1"/>
</dbReference>
<dbReference type="UniPathway" id="UPA00214"/>
<comment type="catalytic activity">
    <reaction evidence="1 15">
        <text>alpha-D-galactose 1-phosphate + UDP-alpha-D-glucose = alpha-D-glucose 1-phosphate + UDP-alpha-D-galactose</text>
        <dbReference type="Rhea" id="RHEA:13989"/>
        <dbReference type="ChEBI" id="CHEBI:58336"/>
        <dbReference type="ChEBI" id="CHEBI:58601"/>
        <dbReference type="ChEBI" id="CHEBI:58885"/>
        <dbReference type="ChEBI" id="CHEBI:66914"/>
        <dbReference type="EC" id="2.7.7.12"/>
    </reaction>
</comment>
<dbReference type="InterPro" id="IPR036265">
    <property type="entry name" value="HIT-like_sf"/>
</dbReference>
<dbReference type="PANTHER" id="PTHR11943">
    <property type="entry name" value="GALACTOSE-1-PHOSPHATE URIDYLYLTRANSFERASE"/>
    <property type="match status" value="1"/>
</dbReference>
<dbReference type="InterPro" id="IPR005849">
    <property type="entry name" value="GalP_Utransf_N"/>
</dbReference>
<organism evidence="18 19">
    <name type="scientific">Phytomonospora endophytica</name>
    <dbReference type="NCBI Taxonomy" id="714109"/>
    <lineage>
        <taxon>Bacteria</taxon>
        <taxon>Bacillati</taxon>
        <taxon>Actinomycetota</taxon>
        <taxon>Actinomycetes</taxon>
        <taxon>Micromonosporales</taxon>
        <taxon>Micromonosporaceae</taxon>
        <taxon>Phytomonospora</taxon>
    </lineage>
</organism>
<evidence type="ECO:0000259" key="17">
    <source>
        <dbReference type="Pfam" id="PF02744"/>
    </source>
</evidence>
<reference evidence="18 19" key="1">
    <citation type="submission" date="2020-08" db="EMBL/GenBank/DDBJ databases">
        <title>Genomic Encyclopedia of Type Strains, Phase IV (KMG-IV): sequencing the most valuable type-strain genomes for metagenomic binning, comparative biology and taxonomic classification.</title>
        <authorList>
            <person name="Goeker M."/>
        </authorList>
    </citation>
    <scope>NUCLEOTIDE SEQUENCE [LARGE SCALE GENOMIC DNA]</scope>
    <source>
        <strain evidence="18 19">YIM 65646</strain>
    </source>
</reference>
<dbReference type="InterPro" id="IPR001937">
    <property type="entry name" value="GalP_UDPtransf1"/>
</dbReference>
<evidence type="ECO:0000256" key="5">
    <source>
        <dbReference type="ARBA" id="ARBA00016340"/>
    </source>
</evidence>
<dbReference type="GO" id="GO:0008270">
    <property type="term" value="F:zinc ion binding"/>
    <property type="evidence" value="ECO:0007669"/>
    <property type="project" value="InterPro"/>
</dbReference>
<dbReference type="EMBL" id="JACHGT010000002">
    <property type="protein sequence ID" value="MBB6033354.1"/>
    <property type="molecule type" value="Genomic_DNA"/>
</dbReference>
<dbReference type="PANTHER" id="PTHR11943:SF1">
    <property type="entry name" value="GALACTOSE-1-PHOSPHATE URIDYLYLTRANSFERASE"/>
    <property type="match status" value="1"/>
</dbReference>
<dbReference type="SUPFAM" id="SSF54197">
    <property type="entry name" value="HIT-like"/>
    <property type="match status" value="2"/>
</dbReference>
<dbReference type="AlphaFoldDB" id="A0A841FC40"/>
<dbReference type="NCBIfam" id="TIGR00209">
    <property type="entry name" value="galT_1"/>
    <property type="match status" value="1"/>
</dbReference>
<evidence type="ECO:0000256" key="11">
    <source>
        <dbReference type="ARBA" id="ARBA00023277"/>
    </source>
</evidence>
<evidence type="ECO:0000259" key="16">
    <source>
        <dbReference type="Pfam" id="PF01087"/>
    </source>
</evidence>
<comment type="similarity">
    <text evidence="3 15">Belongs to the galactose-1-phosphate uridylyltransferase type 1 family.</text>
</comment>
<comment type="caution">
    <text evidence="18">The sequence shown here is derived from an EMBL/GenBank/DDBJ whole genome shotgun (WGS) entry which is preliminary data.</text>
</comment>
<dbReference type="Proteomes" id="UP000548476">
    <property type="component" value="Unassembled WGS sequence"/>
</dbReference>
<dbReference type="InterPro" id="IPR019779">
    <property type="entry name" value="GalP_UDPtransf1_His-AS"/>
</dbReference>
<evidence type="ECO:0000256" key="15">
    <source>
        <dbReference type="RuleBase" id="RU000506"/>
    </source>
</evidence>
<evidence type="ECO:0000256" key="14">
    <source>
        <dbReference type="PIRSR" id="PIRSR000808-3"/>
    </source>
</evidence>
<dbReference type="PROSITE" id="PS00117">
    <property type="entry name" value="GAL_P_UDP_TRANSF_I"/>
    <property type="match status" value="1"/>
</dbReference>
<keyword evidence="6 15" id="KW-0808">Transferase</keyword>
<proteinExistence type="inferred from homology"/>
<dbReference type="InterPro" id="IPR005850">
    <property type="entry name" value="GalP_Utransf_C"/>
</dbReference>
<comment type="pathway">
    <text evidence="2 15">Carbohydrate metabolism; galactose metabolism.</text>
</comment>
<evidence type="ECO:0000313" key="18">
    <source>
        <dbReference type="EMBL" id="MBB6033354.1"/>
    </source>
</evidence>
<dbReference type="CDD" id="cd00608">
    <property type="entry name" value="GalT"/>
    <property type="match status" value="1"/>
</dbReference>
<evidence type="ECO:0000313" key="19">
    <source>
        <dbReference type="Proteomes" id="UP000548476"/>
    </source>
</evidence>
<dbReference type="Pfam" id="PF02744">
    <property type="entry name" value="GalP_UDP_tr_C"/>
    <property type="match status" value="1"/>
</dbReference>
<evidence type="ECO:0000256" key="9">
    <source>
        <dbReference type="ARBA" id="ARBA00022833"/>
    </source>
</evidence>
<evidence type="ECO:0000256" key="10">
    <source>
        <dbReference type="ARBA" id="ARBA00023144"/>
    </source>
</evidence>
<gene>
    <name evidence="18" type="ORF">HNR73_001201</name>
</gene>
<accession>A0A841FC40</accession>